<proteinExistence type="predicted"/>
<dbReference type="EMBL" id="JAMGBA010000001">
    <property type="protein sequence ID" value="MCL6698028.1"/>
    <property type="molecule type" value="Genomic_DNA"/>
</dbReference>
<dbReference type="RefSeq" id="WP_249903374.1">
    <property type="nucleotide sequence ID" value="NZ_JAMGBA010000001.1"/>
</dbReference>
<evidence type="ECO:0000313" key="4">
    <source>
        <dbReference type="Proteomes" id="UP001203410"/>
    </source>
</evidence>
<accession>A0ABT0RSN9</accession>
<reference evidence="3 4" key="1">
    <citation type="submission" date="2022-05" db="EMBL/GenBank/DDBJ databases">
        <authorList>
            <person name="Jo J.-H."/>
            <person name="Im W.-T."/>
        </authorList>
    </citation>
    <scope>NUCLEOTIDE SEQUENCE [LARGE SCALE GENOMIC DNA]</scope>
    <source>
        <strain evidence="3 4">NSE70-1</strain>
    </source>
</reference>
<sequence length="266" mass="28848">MRLSLLSFVLLASCNGQAVPDAANNVAAQPSAAAPAAPAAPAESFVYDVENDLIEFHYGWSAETAAVPQLVARFRKEMEKGEADLIGGAKDDKESREKQGFDFHGFMSSTQYDTAGQSDRLLSLKVDVGSYEGGAHGNHGVGGLLWDRKAAREIKDTGLFTEPANRDRLLTQRWCDALNKAREEKRGEPVGGGGLFDDCPKLDEIAIIPTDKDKNGRFELLTLIASPYVAGPWAEGDYEIELAVTPDLIAGLKSDYRASFEARQPQ</sequence>
<keyword evidence="1" id="KW-0732">Signal</keyword>
<dbReference type="Pfam" id="PF13739">
    <property type="entry name" value="PdaC"/>
    <property type="match status" value="1"/>
</dbReference>
<comment type="caution">
    <text evidence="3">The sequence shown here is derived from an EMBL/GenBank/DDBJ whole genome shotgun (WGS) entry which is preliminary data.</text>
</comment>
<name>A0ABT0RSN9_9SPHN</name>
<dbReference type="InterPro" id="IPR025303">
    <property type="entry name" value="PdaC"/>
</dbReference>
<feature type="domain" description="Deacetylase PdaC" evidence="2">
    <location>
        <begin position="51"/>
        <end position="138"/>
    </location>
</feature>
<dbReference type="Proteomes" id="UP001203410">
    <property type="component" value="Unassembled WGS sequence"/>
</dbReference>
<feature type="chain" id="PRO_5046584749" evidence="1">
    <location>
        <begin position="19"/>
        <end position="266"/>
    </location>
</feature>
<organism evidence="3 4">
    <name type="scientific">Sphingomonas caseinilyticus</name>
    <dbReference type="NCBI Taxonomy" id="2908205"/>
    <lineage>
        <taxon>Bacteria</taxon>
        <taxon>Pseudomonadati</taxon>
        <taxon>Pseudomonadota</taxon>
        <taxon>Alphaproteobacteria</taxon>
        <taxon>Sphingomonadales</taxon>
        <taxon>Sphingomonadaceae</taxon>
        <taxon>Sphingomonas</taxon>
    </lineage>
</organism>
<feature type="signal peptide" evidence="1">
    <location>
        <begin position="1"/>
        <end position="18"/>
    </location>
</feature>
<protein>
    <submittedName>
        <fullName evidence="3">DUF4163 domain-containing protein</fullName>
    </submittedName>
</protein>
<dbReference type="Gene3D" id="3.30.565.40">
    <property type="entry name" value="Fervidobacterium nodosum Rt17-B1 like"/>
    <property type="match status" value="1"/>
</dbReference>
<evidence type="ECO:0000259" key="2">
    <source>
        <dbReference type="Pfam" id="PF13739"/>
    </source>
</evidence>
<keyword evidence="4" id="KW-1185">Reference proteome</keyword>
<evidence type="ECO:0000313" key="3">
    <source>
        <dbReference type="EMBL" id="MCL6698028.1"/>
    </source>
</evidence>
<evidence type="ECO:0000256" key="1">
    <source>
        <dbReference type="SAM" id="SignalP"/>
    </source>
</evidence>
<gene>
    <name evidence="3" type="ORF">LZ496_04410</name>
</gene>